<feature type="region of interest" description="Disordered" evidence="1">
    <location>
        <begin position="28"/>
        <end position="54"/>
    </location>
</feature>
<keyword evidence="2" id="KW-0472">Membrane</keyword>
<evidence type="ECO:0000313" key="4">
    <source>
        <dbReference type="EMBL" id="TPX46083.1"/>
    </source>
</evidence>
<organism evidence="4 5">
    <name type="scientific">Synchytrium endobioticum</name>
    <dbReference type="NCBI Taxonomy" id="286115"/>
    <lineage>
        <taxon>Eukaryota</taxon>
        <taxon>Fungi</taxon>
        <taxon>Fungi incertae sedis</taxon>
        <taxon>Chytridiomycota</taxon>
        <taxon>Chytridiomycota incertae sedis</taxon>
        <taxon>Chytridiomycetes</taxon>
        <taxon>Synchytriales</taxon>
        <taxon>Synchytriaceae</taxon>
        <taxon>Synchytrium</taxon>
    </lineage>
</organism>
<evidence type="ECO:0000256" key="2">
    <source>
        <dbReference type="SAM" id="Phobius"/>
    </source>
</evidence>
<comment type="caution">
    <text evidence="4">The sequence shown here is derived from an EMBL/GenBank/DDBJ whole genome shotgun (WGS) entry which is preliminary data.</text>
</comment>
<dbReference type="AlphaFoldDB" id="A0A507D3N1"/>
<feature type="chain" id="PRO_5021261445" description="Copper transporter" evidence="3">
    <location>
        <begin position="26"/>
        <end position="239"/>
    </location>
</feature>
<feature type="compositionally biased region" description="Polar residues" evidence="1">
    <location>
        <begin position="28"/>
        <end position="41"/>
    </location>
</feature>
<feature type="compositionally biased region" description="Polar residues" evidence="1">
    <location>
        <begin position="163"/>
        <end position="184"/>
    </location>
</feature>
<protein>
    <recommendedName>
        <fullName evidence="6">Copper transporter</fullName>
    </recommendedName>
</protein>
<evidence type="ECO:0008006" key="6">
    <source>
        <dbReference type="Google" id="ProtNLM"/>
    </source>
</evidence>
<name>A0A507D3N1_9FUNG</name>
<keyword evidence="3" id="KW-0732">Signal</keyword>
<keyword evidence="2" id="KW-0812">Transmembrane</keyword>
<gene>
    <name evidence="4" type="ORF">SeLEV6574_g03436</name>
</gene>
<proteinExistence type="predicted"/>
<dbReference type="VEuPathDB" id="FungiDB:SeMB42_g07645"/>
<evidence type="ECO:0000313" key="5">
    <source>
        <dbReference type="Proteomes" id="UP000320475"/>
    </source>
</evidence>
<accession>A0A507D3N1</accession>
<evidence type="ECO:0000256" key="1">
    <source>
        <dbReference type="SAM" id="MobiDB-lite"/>
    </source>
</evidence>
<sequence length="239" mass="25692">MISKTRTIVICLIVVLLDATVPTRATSSDDASVSLRNTTSYGGRPHANPPETLDATEKAGHVKHQDVSVGTFTHKPIEHTYFRRSHHLEKRFKLADLQMVLLIPAAVLRIAYYIALGILCGILAVGLYIYEAVAGLVLLIGVGLKKSWKVLRKSLRKIKRNAGESSTRRPSQSVQGSHAGSSVQGHGADHLHAGGDTVIHQGDSDIHGIRDGGRPGGPSSAVYGEVFGMAFETIFSIVI</sequence>
<feature type="signal peptide" evidence="3">
    <location>
        <begin position="1"/>
        <end position="25"/>
    </location>
</feature>
<keyword evidence="2" id="KW-1133">Transmembrane helix</keyword>
<feature type="transmembrane region" description="Helical" evidence="2">
    <location>
        <begin position="110"/>
        <end position="143"/>
    </location>
</feature>
<evidence type="ECO:0000256" key="3">
    <source>
        <dbReference type="SAM" id="SignalP"/>
    </source>
</evidence>
<dbReference type="EMBL" id="QEAM01000115">
    <property type="protein sequence ID" value="TPX46083.1"/>
    <property type="molecule type" value="Genomic_DNA"/>
</dbReference>
<reference evidence="4 5" key="1">
    <citation type="journal article" date="2019" name="Sci. Rep.">
        <title>Comparative genomics of chytrid fungi reveal insights into the obligate biotrophic and pathogenic lifestyle of Synchytrium endobioticum.</title>
        <authorList>
            <person name="van de Vossenberg B.T.L.H."/>
            <person name="Warris S."/>
            <person name="Nguyen H.D.T."/>
            <person name="van Gent-Pelzer M.P.E."/>
            <person name="Joly D.L."/>
            <person name="van de Geest H.C."/>
            <person name="Bonants P.J.M."/>
            <person name="Smith D.S."/>
            <person name="Levesque C.A."/>
            <person name="van der Lee T.A.J."/>
        </authorList>
    </citation>
    <scope>NUCLEOTIDE SEQUENCE [LARGE SCALE GENOMIC DNA]</scope>
    <source>
        <strain evidence="4 5">LEV6574</strain>
    </source>
</reference>
<dbReference type="Proteomes" id="UP000320475">
    <property type="component" value="Unassembled WGS sequence"/>
</dbReference>
<feature type="region of interest" description="Disordered" evidence="1">
    <location>
        <begin position="161"/>
        <end position="187"/>
    </location>
</feature>